<dbReference type="RefSeq" id="WP_273939520.1">
    <property type="nucleotide sequence ID" value="NZ_CP097263.1"/>
</dbReference>
<organism evidence="1 2">
    <name type="scientific">Kutzneria chonburiensis</name>
    <dbReference type="NCBI Taxonomy" id="1483604"/>
    <lineage>
        <taxon>Bacteria</taxon>
        <taxon>Bacillati</taxon>
        <taxon>Actinomycetota</taxon>
        <taxon>Actinomycetes</taxon>
        <taxon>Pseudonocardiales</taxon>
        <taxon>Pseudonocardiaceae</taxon>
        <taxon>Kutzneria</taxon>
    </lineage>
</organism>
<evidence type="ECO:0000313" key="2">
    <source>
        <dbReference type="Proteomes" id="UP001589810"/>
    </source>
</evidence>
<evidence type="ECO:0000313" key="1">
    <source>
        <dbReference type="EMBL" id="MFC0540699.1"/>
    </source>
</evidence>
<proteinExistence type="predicted"/>
<comment type="caution">
    <text evidence="1">The sequence shown here is derived from an EMBL/GenBank/DDBJ whole genome shotgun (WGS) entry which is preliminary data.</text>
</comment>
<reference evidence="1 2" key="1">
    <citation type="submission" date="2024-09" db="EMBL/GenBank/DDBJ databases">
        <authorList>
            <person name="Sun Q."/>
            <person name="Mori K."/>
        </authorList>
    </citation>
    <scope>NUCLEOTIDE SEQUENCE [LARGE SCALE GENOMIC DNA]</scope>
    <source>
        <strain evidence="1 2">TBRC 1432</strain>
    </source>
</reference>
<sequence>MVTHTLVVSFPDDMSEVDRARFFADGAEVVLGSGFAQSYRHWPAVSVPSAVSQSAFVASALVQIRCADVEAMRKLFAHPALAEYAKRWRGRFPFHVVAVNTAERPAESDSRQP</sequence>
<accession>A0ABV6MK79</accession>
<name>A0ABV6MK79_9PSEU</name>
<keyword evidence="2" id="KW-1185">Reference proteome</keyword>
<dbReference type="Proteomes" id="UP001589810">
    <property type="component" value="Unassembled WGS sequence"/>
</dbReference>
<gene>
    <name evidence="1" type="ORF">ACFFH7_04375</name>
</gene>
<protein>
    <submittedName>
        <fullName evidence="1">Uncharacterized protein</fullName>
    </submittedName>
</protein>
<dbReference type="EMBL" id="JBHLUD010000001">
    <property type="protein sequence ID" value="MFC0540699.1"/>
    <property type="molecule type" value="Genomic_DNA"/>
</dbReference>